<feature type="compositionally biased region" description="Low complexity" evidence="10">
    <location>
        <begin position="170"/>
        <end position="183"/>
    </location>
</feature>
<keyword evidence="6" id="KW-0804">Transcription</keyword>
<dbReference type="PROSITE" id="PS51486">
    <property type="entry name" value="REKLES"/>
    <property type="match status" value="1"/>
</dbReference>
<feature type="compositionally biased region" description="Polar residues" evidence="10">
    <location>
        <begin position="214"/>
        <end position="226"/>
    </location>
</feature>
<feature type="compositionally biased region" description="Low complexity" evidence="10">
    <location>
        <begin position="454"/>
        <end position="468"/>
    </location>
</feature>
<feature type="region of interest" description="Disordered" evidence="10">
    <location>
        <begin position="374"/>
        <end position="468"/>
    </location>
</feature>
<dbReference type="SUPFAM" id="SSF46774">
    <property type="entry name" value="ARID-like"/>
    <property type="match status" value="1"/>
</dbReference>
<comment type="subcellular location">
    <subcellularLocation>
        <location evidence="9">Nucleus</location>
    </subcellularLocation>
</comment>
<accession>A0ABD0WFF6</accession>
<evidence type="ECO:0000256" key="7">
    <source>
        <dbReference type="ARBA" id="ARBA00023242"/>
    </source>
</evidence>
<evidence type="ECO:0000256" key="6">
    <source>
        <dbReference type="ARBA" id="ARBA00023163"/>
    </source>
</evidence>
<dbReference type="SMART" id="SM00501">
    <property type="entry name" value="BRIGHT"/>
    <property type="match status" value="1"/>
</dbReference>
<dbReference type="Pfam" id="PF01388">
    <property type="entry name" value="ARID"/>
    <property type="match status" value="1"/>
</dbReference>
<sequence>MDNSKAQMPNLSQEGSGLGLSLGSPVGVRLEAMMEQLQRHQEAKLGMDRQEKHLRQAQMMFAKQVAMARVTGAPLDSAFLAKRVDVPGIGRAPQMVLQQTGAGCNNSYTSSQGAVYQGGVMGQGGLGGQGSEEEDESEERGEGEENSEDDEDGMENSHMTKISPLQPERSSSFPLYSTSPSASANQRATSPLNLANQRATSPLTLKREPEENDQSPTEQHSFTSPNGFGDWSFDDGPFKLKGSVSWAEENEGGKARGEPSRDFAKLYELDSDPNRKEFLDELFVFMQKRGTPVNRIPIMAKQVLDLYMLYKLVTEKGGLVEVINKKIWREITKGLHLPTSITSAAFTLRTQYMKYLYPYECEKKRLSSPGELQAAIDGNRREGRRPSYSNSLYRFSPSSSTTPGHPHHNLLSSPKMPHHPSANHNGLQSSPSPSLKRSSEEMSTPMLPGLMPMAQSLSRGQQQQLAQAATLEHFREQLERATGGAAGGEGHDRKMARLSMEEQQRMMQQAFQQHLVAMATHFNPGVKPLKLNNGQENTGKQDLSLSISTNGSASISVSVEVNGTLYSGMLFAQKPPGGTSVIADTMPSAGHSGFSVLSSSHSPSSSASSSSSKGAN</sequence>
<feature type="domain" description="REKLES" evidence="12">
    <location>
        <begin position="476"/>
        <end position="577"/>
    </location>
</feature>
<feature type="compositionally biased region" description="Gly residues" evidence="10">
    <location>
        <begin position="119"/>
        <end position="130"/>
    </location>
</feature>
<evidence type="ECO:0000313" key="14">
    <source>
        <dbReference type="Proteomes" id="UP001557470"/>
    </source>
</evidence>
<evidence type="ECO:0000256" key="1">
    <source>
        <dbReference type="ARBA" id="ARBA00022481"/>
    </source>
</evidence>
<dbReference type="Gene3D" id="1.10.150.60">
    <property type="entry name" value="ARID DNA-binding domain"/>
    <property type="match status" value="1"/>
</dbReference>
<feature type="region of interest" description="Disordered" evidence="10">
    <location>
        <begin position="1"/>
        <end position="20"/>
    </location>
</feature>
<evidence type="ECO:0000256" key="2">
    <source>
        <dbReference type="ARBA" id="ARBA00022553"/>
    </source>
</evidence>
<dbReference type="FunFam" id="1.10.150.60:FF:000008">
    <property type="entry name" value="Putative AT-rich interactive domain-containing protein 3B"/>
    <property type="match status" value="1"/>
</dbReference>
<evidence type="ECO:0000259" key="11">
    <source>
        <dbReference type="PROSITE" id="PS51011"/>
    </source>
</evidence>
<feature type="compositionally biased region" description="Polar residues" evidence="10">
    <location>
        <begin position="184"/>
        <end position="203"/>
    </location>
</feature>
<feature type="domain" description="ARID" evidence="11">
    <location>
        <begin position="272"/>
        <end position="364"/>
    </location>
</feature>
<evidence type="ECO:0000259" key="12">
    <source>
        <dbReference type="PROSITE" id="PS51486"/>
    </source>
</evidence>
<dbReference type="PANTHER" id="PTHR15348">
    <property type="entry name" value="AT-RICH INTERACTIVE DOMAIN-CONTAINING PROTEIN ARID DOMAIN- CONTAINING PROTEIN DEAD RINGER PROTEIN B-CELL REGULATOR OF IGH TRANSCRIPTION BRIGHT"/>
    <property type="match status" value="1"/>
</dbReference>
<dbReference type="PROSITE" id="PS51011">
    <property type="entry name" value="ARID"/>
    <property type="match status" value="1"/>
</dbReference>
<comment type="caution">
    <text evidence="13">The sequence shown here is derived from an EMBL/GenBank/DDBJ whole genome shotgun (WGS) entry which is preliminary data.</text>
</comment>
<proteinExistence type="predicted"/>
<keyword evidence="5 9" id="KW-0238">DNA-binding</keyword>
<dbReference type="CDD" id="cd16879">
    <property type="entry name" value="ARID_ARID3B"/>
    <property type="match status" value="1"/>
</dbReference>
<keyword evidence="7 9" id="KW-0539">Nucleus</keyword>
<comment type="subunit">
    <text evidence="8">Heterodimer with ARID3A. Interacts with unphosphorylated RB1.</text>
</comment>
<organism evidence="13 14">
    <name type="scientific">Umbra pygmaea</name>
    <name type="common">Eastern mudminnow</name>
    <dbReference type="NCBI Taxonomy" id="75934"/>
    <lineage>
        <taxon>Eukaryota</taxon>
        <taxon>Metazoa</taxon>
        <taxon>Chordata</taxon>
        <taxon>Craniata</taxon>
        <taxon>Vertebrata</taxon>
        <taxon>Euteleostomi</taxon>
        <taxon>Actinopterygii</taxon>
        <taxon>Neopterygii</taxon>
        <taxon>Teleostei</taxon>
        <taxon>Protacanthopterygii</taxon>
        <taxon>Esociformes</taxon>
        <taxon>Umbridae</taxon>
        <taxon>Umbra</taxon>
    </lineage>
</organism>
<comment type="function">
    <text evidence="9">Transcription factor.</text>
</comment>
<evidence type="ECO:0000256" key="3">
    <source>
        <dbReference type="ARBA" id="ARBA00022990"/>
    </source>
</evidence>
<keyword evidence="4 9" id="KW-0805">Transcription regulation</keyword>
<feature type="compositionally biased region" description="Polar residues" evidence="10">
    <location>
        <begin position="1"/>
        <end position="10"/>
    </location>
</feature>
<evidence type="ECO:0000256" key="4">
    <source>
        <dbReference type="ARBA" id="ARBA00023015"/>
    </source>
</evidence>
<evidence type="ECO:0000256" key="9">
    <source>
        <dbReference type="RuleBase" id="RU369100"/>
    </source>
</evidence>
<evidence type="ECO:0000313" key="13">
    <source>
        <dbReference type="EMBL" id="KAL0968693.1"/>
    </source>
</evidence>
<dbReference type="InterPro" id="IPR023334">
    <property type="entry name" value="REKLES_domain"/>
</dbReference>
<keyword evidence="1" id="KW-0488">Methylation</keyword>
<keyword evidence="14" id="KW-1185">Reference proteome</keyword>
<dbReference type="GO" id="GO:0003677">
    <property type="term" value="F:DNA binding"/>
    <property type="evidence" value="ECO:0007669"/>
    <property type="project" value="UniProtKB-UniRule"/>
</dbReference>
<protein>
    <recommendedName>
        <fullName evidence="9">AT-rich interactive domain-containing protein 3</fullName>
        <shortName evidence="9">ARID domain-containing protein</shortName>
    </recommendedName>
</protein>
<feature type="compositionally biased region" description="Low complexity" evidence="10">
    <location>
        <begin position="11"/>
        <end position="20"/>
    </location>
</feature>
<evidence type="ECO:0000256" key="8">
    <source>
        <dbReference type="ARBA" id="ARBA00062449"/>
    </source>
</evidence>
<dbReference type="SMART" id="SM01014">
    <property type="entry name" value="ARID"/>
    <property type="match status" value="1"/>
</dbReference>
<evidence type="ECO:0000256" key="5">
    <source>
        <dbReference type="ARBA" id="ARBA00023125"/>
    </source>
</evidence>
<dbReference type="InterPro" id="IPR001606">
    <property type="entry name" value="ARID_dom"/>
</dbReference>
<dbReference type="GO" id="GO:0005634">
    <property type="term" value="C:nucleus"/>
    <property type="evidence" value="ECO:0007669"/>
    <property type="project" value="UniProtKB-SubCell"/>
</dbReference>
<keyword evidence="3" id="KW-0007">Acetylation</keyword>
<evidence type="ECO:0000256" key="10">
    <source>
        <dbReference type="SAM" id="MobiDB-lite"/>
    </source>
</evidence>
<feature type="region of interest" description="Disordered" evidence="10">
    <location>
        <begin position="592"/>
        <end position="616"/>
    </location>
</feature>
<dbReference type="Proteomes" id="UP001557470">
    <property type="component" value="Unassembled WGS sequence"/>
</dbReference>
<reference evidence="13 14" key="1">
    <citation type="submission" date="2024-06" db="EMBL/GenBank/DDBJ databases">
        <authorList>
            <person name="Pan Q."/>
            <person name="Wen M."/>
            <person name="Jouanno E."/>
            <person name="Zahm M."/>
            <person name="Klopp C."/>
            <person name="Cabau C."/>
            <person name="Louis A."/>
            <person name="Berthelot C."/>
            <person name="Parey E."/>
            <person name="Roest Crollius H."/>
            <person name="Montfort J."/>
            <person name="Robinson-Rechavi M."/>
            <person name="Bouchez O."/>
            <person name="Lampietro C."/>
            <person name="Lopez Roques C."/>
            <person name="Donnadieu C."/>
            <person name="Postlethwait J."/>
            <person name="Bobe J."/>
            <person name="Verreycken H."/>
            <person name="Guiguen Y."/>
        </authorList>
    </citation>
    <scope>NUCLEOTIDE SEQUENCE [LARGE SCALE GENOMIC DNA]</scope>
    <source>
        <strain evidence="13">Up_M1</strain>
        <tissue evidence="13">Testis</tissue>
    </source>
</reference>
<dbReference type="InterPro" id="IPR036431">
    <property type="entry name" value="ARID_dom_sf"/>
</dbReference>
<gene>
    <name evidence="13" type="ORF">UPYG_G00270300</name>
</gene>
<keyword evidence="2" id="KW-0597">Phosphoprotein</keyword>
<dbReference type="AlphaFoldDB" id="A0ABD0WFF6"/>
<feature type="region of interest" description="Disordered" evidence="10">
    <location>
        <begin position="115"/>
        <end position="228"/>
    </location>
</feature>
<dbReference type="PANTHER" id="PTHR15348:SF30">
    <property type="entry name" value="AT-RICH INTERACTIVE DOMAIN-CONTAINING PROTEIN 3"/>
    <property type="match status" value="1"/>
</dbReference>
<dbReference type="EMBL" id="JAGEUA010000008">
    <property type="protein sequence ID" value="KAL0968693.1"/>
    <property type="molecule type" value="Genomic_DNA"/>
</dbReference>
<name>A0ABD0WFF6_UMBPY</name>
<feature type="compositionally biased region" description="Acidic residues" evidence="10">
    <location>
        <begin position="131"/>
        <end position="154"/>
    </location>
</feature>
<dbReference type="InterPro" id="IPR045147">
    <property type="entry name" value="ARI3A/B/C"/>
</dbReference>